<gene>
    <name evidence="1" type="ORF">LKO4_0042.1</name>
</gene>
<evidence type="ECO:0000313" key="2">
    <source>
        <dbReference type="Proteomes" id="UP000225969"/>
    </source>
</evidence>
<sequence>MSLILPPHTHAARELIDMEQLASLGEVQNRMKLPTLQQAKTSAARAFAGDRAIRRINMLVLRADGSLELIGFGPRGGRQTLWKFGQL</sequence>
<dbReference type="EMBL" id="KC758116">
    <property type="protein sequence ID" value="AGI11287.1"/>
    <property type="molecule type" value="Genomic_DNA"/>
</dbReference>
<keyword evidence="2" id="KW-1185">Reference proteome</keyword>
<evidence type="ECO:0000313" key="1">
    <source>
        <dbReference type="EMBL" id="AGI11287.1"/>
    </source>
</evidence>
<dbReference type="Proteomes" id="UP000225969">
    <property type="component" value="Segment"/>
</dbReference>
<organism evidence="1 2">
    <name type="scientific">Pseudomonas phage LKO4</name>
    <dbReference type="NCBI Taxonomy" id="1308899"/>
    <lineage>
        <taxon>Viruses</taxon>
        <taxon>Duplodnaviria</taxon>
        <taxon>Heunggongvirae</taxon>
        <taxon>Uroviricota</taxon>
        <taxon>Caudoviricetes</taxon>
        <taxon>Mesyanzhinovviridae</taxon>
        <taxon>Rabinowitzvirinae</taxon>
        <taxon>Yuavirus</taxon>
        <taxon>Yuavirus LKO4</taxon>
        <taxon>Pseudomonas virus LKO4</taxon>
    </lineage>
</organism>
<protein>
    <submittedName>
        <fullName evidence="1">Uncharacterized protein</fullName>
    </submittedName>
</protein>
<reference evidence="1 2" key="1">
    <citation type="submission" date="2013-03" db="EMBL/GenBank/DDBJ databases">
        <title>Complete Genome Sequence of Pseudomonas aeruginosa Siphophage LKO4.</title>
        <authorList>
            <person name="Lammens E.A."/>
            <person name="Lavigne R."/>
        </authorList>
    </citation>
    <scope>NUCLEOTIDE SEQUENCE [LARGE SCALE GENOMIC DNA]</scope>
</reference>
<name>A0A0U1VTD5_9CAUD</name>
<accession>A0A0U1VTD5</accession>
<proteinExistence type="predicted"/>